<proteinExistence type="inferred from homology"/>
<accession>A0A0A0D8F0</accession>
<evidence type="ECO:0000256" key="1">
    <source>
        <dbReference type="ARBA" id="ARBA00001946"/>
    </source>
</evidence>
<comment type="similarity">
    <text evidence="7 8">Belongs to the PINc/VapC protein family.</text>
</comment>
<dbReference type="PANTHER" id="PTHR33653">
    <property type="entry name" value="RIBONUCLEASE VAPC2"/>
    <property type="match status" value="1"/>
</dbReference>
<reference evidence="10 11" key="1">
    <citation type="submission" date="2014-01" db="EMBL/GenBank/DDBJ databases">
        <title>Genome sequence determination for a cystic fibrosis isolate, Inquilinus limosus.</title>
        <authorList>
            <person name="Pino M."/>
            <person name="Di Conza J."/>
            <person name="Gutkind G."/>
        </authorList>
    </citation>
    <scope>NUCLEOTIDE SEQUENCE [LARGE SCALE GENOMIC DNA]</scope>
    <source>
        <strain evidence="10 11">MP06</strain>
    </source>
</reference>
<dbReference type="InterPro" id="IPR050556">
    <property type="entry name" value="Type_II_TA_system_RNase"/>
</dbReference>
<comment type="caution">
    <text evidence="10">The sequence shown here is derived from an EMBL/GenBank/DDBJ whole genome shotgun (WGS) entry which is preliminary data.</text>
</comment>
<keyword evidence="8" id="KW-0800">Toxin</keyword>
<dbReference type="GO" id="GO:0000287">
    <property type="term" value="F:magnesium ion binding"/>
    <property type="evidence" value="ECO:0007669"/>
    <property type="project" value="UniProtKB-UniRule"/>
</dbReference>
<dbReference type="GO" id="GO:0004540">
    <property type="term" value="F:RNA nuclease activity"/>
    <property type="evidence" value="ECO:0007669"/>
    <property type="project" value="InterPro"/>
</dbReference>
<dbReference type="OrthoDB" id="32625at2"/>
<comment type="cofactor">
    <cofactor evidence="1 8">
        <name>Mg(2+)</name>
        <dbReference type="ChEBI" id="CHEBI:18420"/>
    </cofactor>
</comment>
<evidence type="ECO:0000256" key="7">
    <source>
        <dbReference type="ARBA" id="ARBA00038093"/>
    </source>
</evidence>
<dbReference type="PANTHER" id="PTHR33653:SF1">
    <property type="entry name" value="RIBONUCLEASE VAPC2"/>
    <property type="match status" value="1"/>
</dbReference>
<feature type="binding site" evidence="8">
    <location>
        <position position="99"/>
    </location>
    <ligand>
        <name>Mg(2+)</name>
        <dbReference type="ChEBI" id="CHEBI:18420"/>
    </ligand>
</feature>
<dbReference type="RefSeq" id="WP_034833603.1">
    <property type="nucleotide sequence ID" value="NZ_JANX01000056.1"/>
</dbReference>
<comment type="function">
    <text evidence="8">Toxic component of a toxin-antitoxin (TA) system. An RNase.</text>
</comment>
<keyword evidence="6 8" id="KW-0460">Magnesium</keyword>
<evidence type="ECO:0000256" key="8">
    <source>
        <dbReference type="HAMAP-Rule" id="MF_00265"/>
    </source>
</evidence>
<dbReference type="GO" id="GO:0016787">
    <property type="term" value="F:hydrolase activity"/>
    <property type="evidence" value="ECO:0007669"/>
    <property type="project" value="UniProtKB-KW"/>
</dbReference>
<dbReference type="Gene3D" id="3.40.50.1010">
    <property type="entry name" value="5'-nuclease"/>
    <property type="match status" value="1"/>
</dbReference>
<evidence type="ECO:0000313" key="11">
    <source>
        <dbReference type="Proteomes" id="UP000029995"/>
    </source>
</evidence>
<dbReference type="SUPFAM" id="SSF88723">
    <property type="entry name" value="PIN domain-like"/>
    <property type="match status" value="1"/>
</dbReference>
<evidence type="ECO:0000259" key="9">
    <source>
        <dbReference type="Pfam" id="PF01850"/>
    </source>
</evidence>
<sequence>MVIDTSAILAILLDEPEAADLERRIAADPIRLISAATALEAAIVIEARLGDAGGREFDLWLHRLNAETVPVDGEQADMARRAWRRFGKGRHPAGLIYGDCFSYALAATRGEPLLFKGDDFSRTDLASAP</sequence>
<evidence type="ECO:0000256" key="5">
    <source>
        <dbReference type="ARBA" id="ARBA00022801"/>
    </source>
</evidence>
<dbReference type="InterPro" id="IPR029060">
    <property type="entry name" value="PIN-like_dom_sf"/>
</dbReference>
<keyword evidence="2 8" id="KW-1277">Toxin-antitoxin system</keyword>
<dbReference type="HAMAP" id="MF_00265">
    <property type="entry name" value="VapC_Nob1"/>
    <property type="match status" value="1"/>
</dbReference>
<evidence type="ECO:0000313" key="10">
    <source>
        <dbReference type="EMBL" id="KGM34981.1"/>
    </source>
</evidence>
<evidence type="ECO:0000256" key="4">
    <source>
        <dbReference type="ARBA" id="ARBA00022723"/>
    </source>
</evidence>
<keyword evidence="5 8" id="KW-0378">Hydrolase</keyword>
<feature type="binding site" evidence="8">
    <location>
        <position position="4"/>
    </location>
    <ligand>
        <name>Mg(2+)</name>
        <dbReference type="ChEBI" id="CHEBI:18420"/>
    </ligand>
</feature>
<dbReference type="EMBL" id="JANX01000056">
    <property type="protein sequence ID" value="KGM34981.1"/>
    <property type="molecule type" value="Genomic_DNA"/>
</dbReference>
<keyword evidence="4 8" id="KW-0479">Metal-binding</keyword>
<protein>
    <recommendedName>
        <fullName evidence="8">Ribonuclease VapC</fullName>
        <shortName evidence="8">RNase VapC</shortName>
        <ecNumber evidence="8">3.1.-.-</ecNumber>
    </recommendedName>
    <alternativeName>
        <fullName evidence="8">Toxin VapC</fullName>
    </alternativeName>
</protein>
<evidence type="ECO:0000256" key="2">
    <source>
        <dbReference type="ARBA" id="ARBA00022649"/>
    </source>
</evidence>
<name>A0A0A0D8F0_9PROT</name>
<evidence type="ECO:0000256" key="6">
    <source>
        <dbReference type="ARBA" id="ARBA00022842"/>
    </source>
</evidence>
<organism evidence="10 11">
    <name type="scientific">Inquilinus limosus MP06</name>
    <dbReference type="NCBI Taxonomy" id="1398085"/>
    <lineage>
        <taxon>Bacteria</taxon>
        <taxon>Pseudomonadati</taxon>
        <taxon>Pseudomonadota</taxon>
        <taxon>Alphaproteobacteria</taxon>
        <taxon>Rhodospirillales</taxon>
        <taxon>Rhodospirillaceae</taxon>
        <taxon>Inquilinus</taxon>
    </lineage>
</organism>
<evidence type="ECO:0000256" key="3">
    <source>
        <dbReference type="ARBA" id="ARBA00022722"/>
    </source>
</evidence>
<keyword evidence="3 8" id="KW-0540">Nuclease</keyword>
<dbReference type="InterPro" id="IPR022907">
    <property type="entry name" value="VapC_family"/>
</dbReference>
<dbReference type="Proteomes" id="UP000029995">
    <property type="component" value="Unassembled WGS sequence"/>
</dbReference>
<dbReference type="EC" id="3.1.-.-" evidence="8"/>
<dbReference type="AlphaFoldDB" id="A0A0A0D8F0"/>
<dbReference type="Pfam" id="PF01850">
    <property type="entry name" value="PIN"/>
    <property type="match status" value="1"/>
</dbReference>
<dbReference type="GO" id="GO:0090729">
    <property type="term" value="F:toxin activity"/>
    <property type="evidence" value="ECO:0007669"/>
    <property type="project" value="UniProtKB-KW"/>
</dbReference>
<dbReference type="InterPro" id="IPR002716">
    <property type="entry name" value="PIN_dom"/>
</dbReference>
<dbReference type="CDD" id="cd09871">
    <property type="entry name" value="PIN_MtVapC28-VapC30-like"/>
    <property type="match status" value="1"/>
</dbReference>
<gene>
    <name evidence="8" type="primary">vapC</name>
    <name evidence="10" type="ORF">P409_07180</name>
</gene>
<feature type="domain" description="PIN" evidence="9">
    <location>
        <begin position="1"/>
        <end position="124"/>
    </location>
</feature>